<name>X0Y9F8_9ZZZZ</name>
<reference evidence="1" key="1">
    <citation type="journal article" date="2014" name="Front. Microbiol.">
        <title>High frequency of phylogenetically diverse reductive dehalogenase-homologous genes in deep subseafloor sedimentary metagenomes.</title>
        <authorList>
            <person name="Kawai M."/>
            <person name="Futagami T."/>
            <person name="Toyoda A."/>
            <person name="Takaki Y."/>
            <person name="Nishi S."/>
            <person name="Hori S."/>
            <person name="Arai W."/>
            <person name="Tsubouchi T."/>
            <person name="Morono Y."/>
            <person name="Uchiyama I."/>
            <person name="Ito T."/>
            <person name="Fujiyama A."/>
            <person name="Inagaki F."/>
            <person name="Takami H."/>
        </authorList>
    </citation>
    <scope>NUCLEOTIDE SEQUENCE</scope>
    <source>
        <strain evidence="1">Expedition CK06-06</strain>
    </source>
</reference>
<comment type="caution">
    <text evidence="1">The sequence shown here is derived from an EMBL/GenBank/DDBJ whole genome shotgun (WGS) entry which is preliminary data.</text>
</comment>
<dbReference type="AlphaFoldDB" id="X0Y9F8"/>
<sequence>MFRCSQTATFPLLAAPLLALASAAAEADTIYVCWHGSGQYLTIQEGIDAAKPGDEVVVCDGVYTGPGNKNLDFHDKAITVRSENGPDKCNIDCEDDGRAFHFRNTETQG</sequence>
<evidence type="ECO:0008006" key="2">
    <source>
        <dbReference type="Google" id="ProtNLM"/>
    </source>
</evidence>
<dbReference type="Gene3D" id="2.160.20.10">
    <property type="entry name" value="Single-stranded right-handed beta-helix, Pectin lyase-like"/>
    <property type="match status" value="1"/>
</dbReference>
<protein>
    <recommendedName>
        <fullName evidence="2">Pectate lyase</fullName>
    </recommendedName>
</protein>
<feature type="non-terminal residue" evidence="1">
    <location>
        <position position="109"/>
    </location>
</feature>
<accession>X0Y9F8</accession>
<proteinExistence type="predicted"/>
<dbReference type="InterPro" id="IPR012334">
    <property type="entry name" value="Pectin_lyas_fold"/>
</dbReference>
<evidence type="ECO:0000313" key="1">
    <source>
        <dbReference type="EMBL" id="GAG52444.1"/>
    </source>
</evidence>
<organism evidence="1">
    <name type="scientific">marine sediment metagenome</name>
    <dbReference type="NCBI Taxonomy" id="412755"/>
    <lineage>
        <taxon>unclassified sequences</taxon>
        <taxon>metagenomes</taxon>
        <taxon>ecological metagenomes</taxon>
    </lineage>
</organism>
<gene>
    <name evidence="1" type="ORF">S01H1_82878</name>
</gene>
<dbReference type="InterPro" id="IPR011050">
    <property type="entry name" value="Pectin_lyase_fold/virulence"/>
</dbReference>
<dbReference type="SUPFAM" id="SSF51126">
    <property type="entry name" value="Pectin lyase-like"/>
    <property type="match status" value="1"/>
</dbReference>
<dbReference type="EMBL" id="BARS01056235">
    <property type="protein sequence ID" value="GAG52444.1"/>
    <property type="molecule type" value="Genomic_DNA"/>
</dbReference>